<comment type="caution">
    <text evidence="1">The sequence shown here is derived from an EMBL/GenBank/DDBJ whole genome shotgun (WGS) entry which is preliminary data.</text>
</comment>
<name>A0A9D1HTP3_9BACT</name>
<reference evidence="1" key="1">
    <citation type="submission" date="2020-10" db="EMBL/GenBank/DDBJ databases">
        <authorList>
            <person name="Gilroy R."/>
        </authorList>
    </citation>
    <scope>NUCLEOTIDE SEQUENCE</scope>
    <source>
        <strain evidence="1">CHK197-8231</strain>
    </source>
</reference>
<dbReference type="EMBL" id="DVML01000014">
    <property type="protein sequence ID" value="HIU22456.1"/>
    <property type="molecule type" value="Genomic_DNA"/>
</dbReference>
<evidence type="ECO:0000313" key="2">
    <source>
        <dbReference type="Proteomes" id="UP000824087"/>
    </source>
</evidence>
<accession>A0A9D1HTP3</accession>
<proteinExistence type="predicted"/>
<protein>
    <submittedName>
        <fullName evidence="1">Uncharacterized protein</fullName>
    </submittedName>
</protein>
<dbReference type="AlphaFoldDB" id="A0A9D1HTP3"/>
<gene>
    <name evidence="1" type="ORF">IAD49_02615</name>
</gene>
<dbReference type="Proteomes" id="UP000824087">
    <property type="component" value="Unassembled WGS sequence"/>
</dbReference>
<reference evidence="1" key="2">
    <citation type="journal article" date="2021" name="PeerJ">
        <title>Extensive microbial diversity within the chicken gut microbiome revealed by metagenomics and culture.</title>
        <authorList>
            <person name="Gilroy R."/>
            <person name="Ravi A."/>
            <person name="Getino M."/>
            <person name="Pursley I."/>
            <person name="Horton D.L."/>
            <person name="Alikhan N.F."/>
            <person name="Baker D."/>
            <person name="Gharbi K."/>
            <person name="Hall N."/>
            <person name="Watson M."/>
            <person name="Adriaenssens E.M."/>
            <person name="Foster-Nyarko E."/>
            <person name="Jarju S."/>
            <person name="Secka A."/>
            <person name="Antonio M."/>
            <person name="Oren A."/>
            <person name="Chaudhuri R.R."/>
            <person name="La Ragione R."/>
            <person name="Hildebrand F."/>
            <person name="Pallen M.J."/>
        </authorList>
    </citation>
    <scope>NUCLEOTIDE SEQUENCE</scope>
    <source>
        <strain evidence="1">CHK197-8231</strain>
    </source>
</reference>
<evidence type="ECO:0000313" key="1">
    <source>
        <dbReference type="EMBL" id="HIU22456.1"/>
    </source>
</evidence>
<sequence length="139" mass="16592">MKEAYVFDYVNENEFHKLERSLKKYNMLAYKKLYFDYYPKLKDGQFLGELVATNQVKKTRTYELKLPTDIMFSKVHGDIKVIYHVYEENKILMLETIQPEDILTEGHQSELEVYKGVMVSKEHSDKDIFKINLLNLIDK</sequence>
<organism evidence="1 2">
    <name type="scientific">Candidatus Fimihabitans intestinipullorum</name>
    <dbReference type="NCBI Taxonomy" id="2840820"/>
    <lineage>
        <taxon>Bacteria</taxon>
        <taxon>Bacillati</taxon>
        <taxon>Mycoplasmatota</taxon>
        <taxon>Mycoplasmatota incertae sedis</taxon>
        <taxon>Candidatus Fimihabitans</taxon>
    </lineage>
</organism>